<keyword evidence="5 7" id="KW-0472">Membrane</keyword>
<dbReference type="EMBL" id="FNVA01000010">
    <property type="protein sequence ID" value="SEG71312.1"/>
    <property type="molecule type" value="Genomic_DNA"/>
</dbReference>
<evidence type="ECO:0000256" key="3">
    <source>
        <dbReference type="ARBA" id="ARBA00022692"/>
    </source>
</evidence>
<gene>
    <name evidence="8" type="ORF">SAMN05421819_4473</name>
</gene>
<feature type="compositionally biased region" description="Polar residues" evidence="6">
    <location>
        <begin position="131"/>
        <end position="143"/>
    </location>
</feature>
<feature type="region of interest" description="Disordered" evidence="6">
    <location>
        <begin position="101"/>
        <end position="120"/>
    </location>
</feature>
<name>A0A1H6CEM3_9BACT</name>
<dbReference type="InterPro" id="IPR042217">
    <property type="entry name" value="T4SS_VirB10/TrbI"/>
</dbReference>
<feature type="region of interest" description="Disordered" evidence="6">
    <location>
        <begin position="58"/>
        <end position="92"/>
    </location>
</feature>
<evidence type="ECO:0000313" key="8">
    <source>
        <dbReference type="EMBL" id="SEG71312.1"/>
    </source>
</evidence>
<reference evidence="8 9" key="1">
    <citation type="submission" date="2016-10" db="EMBL/GenBank/DDBJ databases">
        <authorList>
            <person name="de Groot N.N."/>
        </authorList>
    </citation>
    <scope>NUCLEOTIDE SEQUENCE [LARGE SCALE GENOMIC DNA]</scope>
    <source>
        <strain evidence="8 9">DSM 22489</strain>
    </source>
</reference>
<comment type="subcellular location">
    <subcellularLocation>
        <location evidence="1">Membrane</location>
        <topology evidence="1">Single-pass membrane protein</topology>
    </subcellularLocation>
</comment>
<dbReference type="Proteomes" id="UP000236728">
    <property type="component" value="Unassembled WGS sequence"/>
</dbReference>
<feature type="compositionally biased region" description="Basic and acidic residues" evidence="6">
    <location>
        <begin position="149"/>
        <end position="160"/>
    </location>
</feature>
<keyword evidence="4 7" id="KW-1133">Transmembrane helix</keyword>
<dbReference type="CDD" id="cd16429">
    <property type="entry name" value="VirB10"/>
    <property type="match status" value="1"/>
</dbReference>
<keyword evidence="9" id="KW-1185">Reference proteome</keyword>
<feature type="region of interest" description="Disordered" evidence="6">
    <location>
        <begin position="128"/>
        <end position="162"/>
    </location>
</feature>
<evidence type="ECO:0000313" key="9">
    <source>
        <dbReference type="Proteomes" id="UP000236728"/>
    </source>
</evidence>
<dbReference type="OrthoDB" id="108790at2"/>
<protein>
    <submittedName>
        <fullName evidence="8">Type IV secretion system protein VirB10</fullName>
    </submittedName>
</protein>
<dbReference type="Gene3D" id="2.40.128.260">
    <property type="entry name" value="Type IV secretion system, VirB10/TraB/TrbI"/>
    <property type="match status" value="1"/>
</dbReference>
<organism evidence="8 9">
    <name type="scientific">Bryocella elongata</name>
    <dbReference type="NCBI Taxonomy" id="863522"/>
    <lineage>
        <taxon>Bacteria</taxon>
        <taxon>Pseudomonadati</taxon>
        <taxon>Acidobacteriota</taxon>
        <taxon>Terriglobia</taxon>
        <taxon>Terriglobales</taxon>
        <taxon>Acidobacteriaceae</taxon>
        <taxon>Bryocella</taxon>
    </lineage>
</organism>
<evidence type="ECO:0000256" key="5">
    <source>
        <dbReference type="ARBA" id="ARBA00023136"/>
    </source>
</evidence>
<feature type="compositionally biased region" description="Polar residues" evidence="6">
    <location>
        <begin position="1"/>
        <end position="10"/>
    </location>
</feature>
<dbReference type="AlphaFoldDB" id="A0A1H6CEM3"/>
<dbReference type="InterPro" id="IPR005498">
    <property type="entry name" value="T4SS_VirB10/TraB/TrbI"/>
</dbReference>
<accession>A0A1H6CEM3</accession>
<evidence type="ECO:0000256" key="1">
    <source>
        <dbReference type="ARBA" id="ARBA00004167"/>
    </source>
</evidence>
<evidence type="ECO:0000256" key="4">
    <source>
        <dbReference type="ARBA" id="ARBA00022989"/>
    </source>
</evidence>
<feature type="compositionally biased region" description="Polar residues" evidence="6">
    <location>
        <begin position="67"/>
        <end position="83"/>
    </location>
</feature>
<dbReference type="Pfam" id="PF03743">
    <property type="entry name" value="TrbI"/>
    <property type="match status" value="1"/>
</dbReference>
<proteinExistence type="inferred from homology"/>
<feature type="transmembrane region" description="Helical" evidence="7">
    <location>
        <begin position="28"/>
        <end position="48"/>
    </location>
</feature>
<dbReference type="GO" id="GO:0016020">
    <property type="term" value="C:membrane"/>
    <property type="evidence" value="ECO:0007669"/>
    <property type="project" value="UniProtKB-SubCell"/>
</dbReference>
<feature type="region of interest" description="Disordered" evidence="6">
    <location>
        <begin position="1"/>
        <end position="21"/>
    </location>
</feature>
<dbReference type="RefSeq" id="WP_103935311.1">
    <property type="nucleotide sequence ID" value="NZ_FNVA01000010.1"/>
</dbReference>
<feature type="region of interest" description="Disordered" evidence="6">
    <location>
        <begin position="201"/>
        <end position="233"/>
    </location>
</feature>
<feature type="compositionally biased region" description="Low complexity" evidence="6">
    <location>
        <begin position="209"/>
        <end position="220"/>
    </location>
</feature>
<comment type="similarity">
    <text evidence="2">Belongs to the TrbI/VirB10 family.</text>
</comment>
<sequence length="443" mass="46687">MTEPNQNSPATVPDQPEAKSPLKKGMPVVVVLVVIIALIGVANVSSLLSGNKKAAPASAMTMRPASPNAQQVNSFSTQQQVQAQRDAEERQHQQELAAAMQQLQAEQSVPGPEAAGTQPMTAAQRDAIYGNSPNAPQHTSNISQAQAEAKQKQIAKEKQTQDAINSDTVAIDFAHPGAAPGAAVPTQPATAVLGEHEEVHPQAVAEVPSSSSTSGASDKSGVVQVPSAQQAKAVSKTDAMGGYDFDNYQGRLYRVFEGTVLEGVVTNHIDGGLSGPILVMLTTDYYSHDHQQLLMPQGTRLIGTVQSVGNAQQRKMFVTFHRAVCPDGFSLDFDKYIGLDPLGTTGLATKVDHGYLMAFGAAAAVGGLGGLAQIGNNGSVLTASSQIRSGISEQSATEGEQVLNHFLNRLPVITLKEGSRARIYVGRDILIPSYAKHRVDPTM</sequence>
<keyword evidence="3 7" id="KW-0812">Transmembrane</keyword>
<evidence type="ECO:0000256" key="6">
    <source>
        <dbReference type="SAM" id="MobiDB-lite"/>
    </source>
</evidence>
<evidence type="ECO:0000256" key="2">
    <source>
        <dbReference type="ARBA" id="ARBA00010265"/>
    </source>
</evidence>
<evidence type="ECO:0000256" key="7">
    <source>
        <dbReference type="SAM" id="Phobius"/>
    </source>
</evidence>